<accession>A0A9Q4T2Q3</accession>
<dbReference type="Proteomes" id="UP000778262">
    <property type="component" value="Unassembled WGS sequence"/>
</dbReference>
<evidence type="ECO:0000313" key="2">
    <source>
        <dbReference type="Proteomes" id="UP000778262"/>
    </source>
</evidence>
<dbReference type="NCBIfam" id="NF007281">
    <property type="entry name" value="PRK09741.1"/>
    <property type="match status" value="1"/>
</dbReference>
<reference evidence="1" key="1">
    <citation type="submission" date="2018-11" db="EMBL/GenBank/DDBJ databases">
        <title>Genomics analysis of Putative Virulence Factors on Adhesion and Cytotoxicity for Cronobacter spp.</title>
        <authorList>
            <person name="Cui J."/>
        </authorList>
    </citation>
    <scope>NUCLEOTIDE SEQUENCE</scope>
    <source>
        <strain evidence="1">SD69</strain>
    </source>
</reference>
<dbReference type="Gene3D" id="1.10.3790.10">
    <property type="entry name" value="NinB"/>
    <property type="match status" value="1"/>
</dbReference>
<dbReference type="RefSeq" id="WP_097578425.1">
    <property type="nucleotide sequence ID" value="NZ_RPBY01000004.1"/>
</dbReference>
<gene>
    <name evidence="1" type="ORF">EHJ13_12160</name>
</gene>
<dbReference type="SUPFAM" id="SSF103370">
    <property type="entry name" value="NinB"/>
    <property type="match status" value="1"/>
</dbReference>
<sequence>MKFPKDGVRLHKTNFAAIGQQLQPLLEDGECYRLIIKPWRDSRSLSQNALAHLWFEEISDYLTKRGKAFASPAWVKDALKHSYLGYEEREMTDVITGEKTTIRSLRHTSDLDTGEMHFFLTQVEGWALNIGCRLTIPNDCQYAQLRARQEA</sequence>
<organism evidence="1 2">
    <name type="scientific">Cronobacter dublinensis</name>
    <dbReference type="NCBI Taxonomy" id="413497"/>
    <lineage>
        <taxon>Bacteria</taxon>
        <taxon>Pseudomonadati</taxon>
        <taxon>Pseudomonadota</taxon>
        <taxon>Gammaproteobacteria</taxon>
        <taxon>Enterobacterales</taxon>
        <taxon>Enterobacteriaceae</taxon>
        <taxon>Cronobacter</taxon>
    </lineage>
</organism>
<comment type="caution">
    <text evidence="1">The sequence shown here is derived from an EMBL/GenBank/DDBJ whole genome shotgun (WGS) entry which is preliminary data.</text>
</comment>
<dbReference type="EMBL" id="RPBY01000004">
    <property type="protein sequence ID" value="NCH88184.1"/>
    <property type="molecule type" value="Genomic_DNA"/>
</dbReference>
<dbReference type="AlphaFoldDB" id="A0A9Q4T2Q3"/>
<evidence type="ECO:0008006" key="3">
    <source>
        <dbReference type="Google" id="ProtNLM"/>
    </source>
</evidence>
<dbReference type="InterPro" id="IPR036619">
    <property type="entry name" value="NinB_sf"/>
</dbReference>
<name>A0A9Q4T2Q3_9ENTR</name>
<proteinExistence type="predicted"/>
<protein>
    <recommendedName>
        <fullName evidence="3">Recombination protein NinB</fullName>
    </recommendedName>
</protein>
<evidence type="ECO:0000313" key="1">
    <source>
        <dbReference type="EMBL" id="NCH88184.1"/>
    </source>
</evidence>